<protein>
    <recommendedName>
        <fullName evidence="2">2-amino-4-hydroxy-6-hydroxymethyldihydropteridine diphosphokinase</fullName>
        <ecNumber evidence="2">2.7.6.3</ecNumber>
    </recommendedName>
</protein>
<evidence type="ECO:0000313" key="9">
    <source>
        <dbReference type="EMBL" id="GLS90867.1"/>
    </source>
</evidence>
<dbReference type="NCBIfam" id="TIGR01498">
    <property type="entry name" value="folK"/>
    <property type="match status" value="1"/>
</dbReference>
<comment type="pathway">
    <text evidence="1">Cofactor biosynthesis; tetrahydrofolate biosynthesis; 2-amino-4-hydroxy-6-hydroxymethyl-7,8-dihydropteridine diphosphate from 7,8-dihydroneopterin triphosphate: step 4/4.</text>
</comment>
<keyword evidence="4" id="KW-0547">Nucleotide-binding</keyword>
<dbReference type="InterPro" id="IPR000550">
    <property type="entry name" value="Hppk"/>
</dbReference>
<dbReference type="InterPro" id="IPR035907">
    <property type="entry name" value="Hppk_sf"/>
</dbReference>
<keyword evidence="10" id="KW-1185">Reference proteome</keyword>
<keyword evidence="3" id="KW-0808">Transferase</keyword>
<sequence length="161" mass="18116">MAQVFIGVGSSINRQQNIRLGIQALQIEFGDLTLSPIYESEAVGFKGGNFYNLVACFESPLAAQAIIKKLKAIEIQQGRPEKAIKYAPRTLDLDLLLHDQMIDLTIDLPRAEILTNAFVLQPLAEIAPQLKHPIMNESYKVLWENFPKSQQKLWQIDAIIT</sequence>
<evidence type="ECO:0000313" key="10">
    <source>
        <dbReference type="Proteomes" id="UP001157353"/>
    </source>
</evidence>
<evidence type="ECO:0000256" key="6">
    <source>
        <dbReference type="ARBA" id="ARBA00022840"/>
    </source>
</evidence>
<evidence type="ECO:0000256" key="3">
    <source>
        <dbReference type="ARBA" id="ARBA00022679"/>
    </source>
</evidence>
<dbReference type="SUPFAM" id="SSF55083">
    <property type="entry name" value="6-hydroxymethyl-7,8-dihydropterin pyrophosphokinase, HPPK"/>
    <property type="match status" value="1"/>
</dbReference>
<keyword evidence="5" id="KW-0418">Kinase</keyword>
<keyword evidence="7" id="KW-0289">Folate biosynthesis</keyword>
<dbReference type="Proteomes" id="UP001157353">
    <property type="component" value="Unassembled WGS sequence"/>
</dbReference>
<evidence type="ECO:0000259" key="8">
    <source>
        <dbReference type="PROSITE" id="PS00794"/>
    </source>
</evidence>
<dbReference type="EC" id="2.7.6.3" evidence="2"/>
<evidence type="ECO:0000256" key="2">
    <source>
        <dbReference type="ARBA" id="ARBA00013253"/>
    </source>
</evidence>
<evidence type="ECO:0000256" key="1">
    <source>
        <dbReference type="ARBA" id="ARBA00005051"/>
    </source>
</evidence>
<dbReference type="Gene3D" id="3.30.70.560">
    <property type="entry name" value="7,8-Dihydro-6-hydroxymethylpterin-pyrophosphokinase HPPK"/>
    <property type="match status" value="1"/>
</dbReference>
<evidence type="ECO:0000256" key="5">
    <source>
        <dbReference type="ARBA" id="ARBA00022777"/>
    </source>
</evidence>
<accession>A0ABQ6E0I9</accession>
<dbReference type="PANTHER" id="PTHR43071">
    <property type="entry name" value="2-AMINO-4-HYDROXY-6-HYDROXYMETHYLDIHYDROPTERIDINE PYROPHOSPHOKINASE"/>
    <property type="match status" value="1"/>
</dbReference>
<organism evidence="9 10">
    <name type="scientific">Psychromonas marina</name>
    <dbReference type="NCBI Taxonomy" id="88364"/>
    <lineage>
        <taxon>Bacteria</taxon>
        <taxon>Pseudomonadati</taxon>
        <taxon>Pseudomonadota</taxon>
        <taxon>Gammaproteobacteria</taxon>
        <taxon>Alteromonadales</taxon>
        <taxon>Psychromonadaceae</taxon>
        <taxon>Psychromonas</taxon>
    </lineage>
</organism>
<dbReference type="PROSITE" id="PS00794">
    <property type="entry name" value="HPPK"/>
    <property type="match status" value="1"/>
</dbReference>
<name>A0ABQ6E0I9_9GAMM</name>
<keyword evidence="6" id="KW-0067">ATP-binding</keyword>
<dbReference type="CDD" id="cd00483">
    <property type="entry name" value="HPPK"/>
    <property type="match status" value="1"/>
</dbReference>
<proteinExistence type="predicted"/>
<gene>
    <name evidence="9" type="primary">folK-2</name>
    <name evidence="9" type="ORF">GCM10007916_19340</name>
</gene>
<reference evidence="10" key="1">
    <citation type="journal article" date="2019" name="Int. J. Syst. Evol. Microbiol.">
        <title>The Global Catalogue of Microorganisms (GCM) 10K type strain sequencing project: providing services to taxonomists for standard genome sequencing and annotation.</title>
        <authorList>
            <consortium name="The Broad Institute Genomics Platform"/>
            <consortium name="The Broad Institute Genome Sequencing Center for Infectious Disease"/>
            <person name="Wu L."/>
            <person name="Ma J."/>
        </authorList>
    </citation>
    <scope>NUCLEOTIDE SEQUENCE [LARGE SCALE GENOMIC DNA]</scope>
    <source>
        <strain evidence="10">NBRC 103166</strain>
    </source>
</reference>
<evidence type="ECO:0000256" key="4">
    <source>
        <dbReference type="ARBA" id="ARBA00022741"/>
    </source>
</evidence>
<dbReference type="PANTHER" id="PTHR43071:SF2">
    <property type="entry name" value="2-AMINO-4-HYDROXY-6-HYDROXYMETHYLDIHYDROPTERIDINE PYROPHOSPHOKINASE"/>
    <property type="match status" value="1"/>
</dbReference>
<evidence type="ECO:0000256" key="7">
    <source>
        <dbReference type="ARBA" id="ARBA00022909"/>
    </source>
</evidence>
<dbReference type="Pfam" id="PF01288">
    <property type="entry name" value="HPPK"/>
    <property type="match status" value="1"/>
</dbReference>
<feature type="domain" description="7,8-dihydro-6-hydroxymethylpterin-pyrophosphokinase" evidence="8">
    <location>
        <begin position="85"/>
        <end position="96"/>
    </location>
</feature>
<dbReference type="EMBL" id="BSPQ01000005">
    <property type="protein sequence ID" value="GLS90867.1"/>
    <property type="molecule type" value="Genomic_DNA"/>
</dbReference>
<dbReference type="RefSeq" id="WP_284203981.1">
    <property type="nucleotide sequence ID" value="NZ_BSPQ01000005.1"/>
</dbReference>
<comment type="caution">
    <text evidence="9">The sequence shown here is derived from an EMBL/GenBank/DDBJ whole genome shotgun (WGS) entry which is preliminary data.</text>
</comment>